<evidence type="ECO:0000256" key="2">
    <source>
        <dbReference type="ARBA" id="ARBA00022801"/>
    </source>
</evidence>
<dbReference type="InterPro" id="IPR017853">
    <property type="entry name" value="GH"/>
</dbReference>
<dbReference type="Proteomes" id="UP001180020">
    <property type="component" value="Unassembled WGS sequence"/>
</dbReference>
<evidence type="ECO:0000256" key="1">
    <source>
        <dbReference type="ARBA" id="ARBA00008773"/>
    </source>
</evidence>
<keyword evidence="9" id="KW-1185">Reference proteome</keyword>
<dbReference type="Pfam" id="PF00332">
    <property type="entry name" value="Glyco_hydro_17"/>
    <property type="match status" value="1"/>
</dbReference>
<feature type="transmembrane region" description="Helical" evidence="7">
    <location>
        <begin position="94"/>
        <end position="113"/>
    </location>
</feature>
<dbReference type="Gene3D" id="3.20.20.80">
    <property type="entry name" value="Glycosidases"/>
    <property type="match status" value="1"/>
</dbReference>
<protein>
    <recommendedName>
        <fullName evidence="10">Glucan endo-1,3-beta-D-glucosidase</fullName>
    </recommendedName>
</protein>
<gene>
    <name evidence="8" type="ORF">QJS10_CPA03g02148</name>
</gene>
<evidence type="ECO:0000313" key="9">
    <source>
        <dbReference type="Proteomes" id="UP001180020"/>
    </source>
</evidence>
<organism evidence="8 9">
    <name type="scientific">Acorus calamus</name>
    <name type="common">Sweet flag</name>
    <dbReference type="NCBI Taxonomy" id="4465"/>
    <lineage>
        <taxon>Eukaryota</taxon>
        <taxon>Viridiplantae</taxon>
        <taxon>Streptophyta</taxon>
        <taxon>Embryophyta</taxon>
        <taxon>Tracheophyta</taxon>
        <taxon>Spermatophyta</taxon>
        <taxon>Magnoliopsida</taxon>
        <taxon>Liliopsida</taxon>
        <taxon>Acoraceae</taxon>
        <taxon>Acorus</taxon>
    </lineage>
</organism>
<keyword evidence="7" id="KW-0812">Transmembrane</keyword>
<keyword evidence="2 5" id="KW-0378">Hydrolase</keyword>
<keyword evidence="6" id="KW-0175">Coiled coil</keyword>
<proteinExistence type="inferred from homology"/>
<evidence type="ECO:0000256" key="5">
    <source>
        <dbReference type="RuleBase" id="RU004336"/>
    </source>
</evidence>
<evidence type="ECO:0000256" key="3">
    <source>
        <dbReference type="ARBA" id="ARBA00023295"/>
    </source>
</evidence>
<dbReference type="GO" id="GO:0005975">
    <property type="term" value="P:carbohydrate metabolic process"/>
    <property type="evidence" value="ECO:0007669"/>
    <property type="project" value="InterPro"/>
</dbReference>
<evidence type="ECO:0000313" key="8">
    <source>
        <dbReference type="EMBL" id="KAK1321181.1"/>
    </source>
</evidence>
<dbReference type="PROSITE" id="PS00587">
    <property type="entry name" value="GLYCOSYL_HYDROL_F17"/>
    <property type="match status" value="1"/>
</dbReference>
<dbReference type="InterPro" id="IPR000490">
    <property type="entry name" value="Glyco_hydro_17"/>
</dbReference>
<accession>A0AAV9F6Y2</accession>
<name>A0AAV9F6Y2_ACOCL</name>
<comment type="caution">
    <text evidence="8">The sequence shown here is derived from an EMBL/GenBank/DDBJ whole genome shotgun (WGS) entry which is preliminary data.</text>
</comment>
<dbReference type="GO" id="GO:0042973">
    <property type="term" value="F:glucan endo-1,3-beta-D-glucosidase activity"/>
    <property type="evidence" value="ECO:0007669"/>
    <property type="project" value="UniProtKB-ARBA"/>
</dbReference>
<dbReference type="PANTHER" id="PTHR32227">
    <property type="entry name" value="GLUCAN ENDO-1,3-BETA-GLUCOSIDASE BG1-RELATED-RELATED"/>
    <property type="match status" value="1"/>
</dbReference>
<keyword evidence="7" id="KW-1133">Transmembrane helix</keyword>
<keyword evidence="7" id="KW-0472">Membrane</keyword>
<dbReference type="AlphaFoldDB" id="A0AAV9F6Y2"/>
<keyword evidence="3 5" id="KW-0326">Glycosidase</keyword>
<sequence length="449" mass="49094">MWRSAPSSTVTPTTRSYGLHQPQALTEMFETLPPPNEHMLDHKEFLTREIEKLRRKLEKQNKVTRELVLKVLLGKILNGEALNMREKEMMHRDMENFASILLLLCMVVLAPLFPHFNTMAGSLAYSGAASVGVNYGLLGDNLPPPAQVVTMLQSKGIKKLRLFDPNPDALSALDNSGIDVILGVLHENLQGIANNTAAATQWVNDHVVPHTSTIRFTAISAGNEILPNGADSPYILPAMTNLRSALDAANLQSIPVSTTIHNVVLGASFPPSAGAFSDKAKAFMEPIARFLKGSNAPLLVNAYPYYGYAGDPNRVRLDYAIFTANGTVVTDGSLVYQNMFDAILDAFHSALEKIASKVDARDLDLIVAETGWPSAGNPGITTIDNARTHNNNVVAHVLGGSGTPKRPGKKFETYLFGLFNENQKPEGTERNFGLFYPNMTEVYPMKFTD</sequence>
<evidence type="ECO:0000256" key="4">
    <source>
        <dbReference type="RuleBase" id="RU004335"/>
    </source>
</evidence>
<comment type="similarity">
    <text evidence="1 4">Belongs to the glycosyl hydrolase 17 family.</text>
</comment>
<dbReference type="InterPro" id="IPR044965">
    <property type="entry name" value="Glyco_hydro_17_plant"/>
</dbReference>
<dbReference type="FunFam" id="3.20.20.80:FF:000010">
    <property type="entry name" value="glucan endo-1,3-beta-glucosidase, basic"/>
    <property type="match status" value="1"/>
</dbReference>
<dbReference type="SUPFAM" id="SSF51445">
    <property type="entry name" value="(Trans)glycosidases"/>
    <property type="match status" value="1"/>
</dbReference>
<evidence type="ECO:0000256" key="7">
    <source>
        <dbReference type="SAM" id="Phobius"/>
    </source>
</evidence>
<feature type="coiled-coil region" evidence="6">
    <location>
        <begin position="36"/>
        <end position="70"/>
    </location>
</feature>
<dbReference type="EMBL" id="JAUJYO010000003">
    <property type="protein sequence ID" value="KAK1321181.1"/>
    <property type="molecule type" value="Genomic_DNA"/>
</dbReference>
<reference evidence="8" key="2">
    <citation type="submission" date="2023-06" db="EMBL/GenBank/DDBJ databases">
        <authorList>
            <person name="Ma L."/>
            <person name="Liu K.-W."/>
            <person name="Li Z."/>
            <person name="Hsiao Y.-Y."/>
            <person name="Qi Y."/>
            <person name="Fu T."/>
            <person name="Tang G."/>
            <person name="Zhang D."/>
            <person name="Sun W.-H."/>
            <person name="Liu D.-K."/>
            <person name="Li Y."/>
            <person name="Chen G.-Z."/>
            <person name="Liu X.-D."/>
            <person name="Liao X.-Y."/>
            <person name="Jiang Y.-T."/>
            <person name="Yu X."/>
            <person name="Hao Y."/>
            <person name="Huang J."/>
            <person name="Zhao X.-W."/>
            <person name="Ke S."/>
            <person name="Chen Y.-Y."/>
            <person name="Wu W.-L."/>
            <person name="Hsu J.-L."/>
            <person name="Lin Y.-F."/>
            <person name="Huang M.-D."/>
            <person name="Li C.-Y."/>
            <person name="Huang L."/>
            <person name="Wang Z.-W."/>
            <person name="Zhao X."/>
            <person name="Zhong W.-Y."/>
            <person name="Peng D.-H."/>
            <person name="Ahmad S."/>
            <person name="Lan S."/>
            <person name="Zhang J.-S."/>
            <person name="Tsai W.-C."/>
            <person name="Van De Peer Y."/>
            <person name="Liu Z.-J."/>
        </authorList>
    </citation>
    <scope>NUCLEOTIDE SEQUENCE</scope>
    <source>
        <strain evidence="8">CP</strain>
        <tissue evidence="8">Leaves</tissue>
    </source>
</reference>
<evidence type="ECO:0000256" key="6">
    <source>
        <dbReference type="SAM" id="Coils"/>
    </source>
</evidence>
<evidence type="ECO:0008006" key="10">
    <source>
        <dbReference type="Google" id="ProtNLM"/>
    </source>
</evidence>
<reference evidence="8" key="1">
    <citation type="journal article" date="2023" name="Nat. Commun.">
        <title>Diploid and tetraploid genomes of Acorus and the evolution of monocots.</title>
        <authorList>
            <person name="Ma L."/>
            <person name="Liu K.W."/>
            <person name="Li Z."/>
            <person name="Hsiao Y.Y."/>
            <person name="Qi Y."/>
            <person name="Fu T."/>
            <person name="Tang G.D."/>
            <person name="Zhang D."/>
            <person name="Sun W.H."/>
            <person name="Liu D.K."/>
            <person name="Li Y."/>
            <person name="Chen G.Z."/>
            <person name="Liu X.D."/>
            <person name="Liao X.Y."/>
            <person name="Jiang Y.T."/>
            <person name="Yu X."/>
            <person name="Hao Y."/>
            <person name="Huang J."/>
            <person name="Zhao X.W."/>
            <person name="Ke S."/>
            <person name="Chen Y.Y."/>
            <person name="Wu W.L."/>
            <person name="Hsu J.L."/>
            <person name="Lin Y.F."/>
            <person name="Huang M.D."/>
            <person name="Li C.Y."/>
            <person name="Huang L."/>
            <person name="Wang Z.W."/>
            <person name="Zhao X."/>
            <person name="Zhong W.Y."/>
            <person name="Peng D.H."/>
            <person name="Ahmad S."/>
            <person name="Lan S."/>
            <person name="Zhang J.S."/>
            <person name="Tsai W.C."/>
            <person name="Van de Peer Y."/>
            <person name="Liu Z.J."/>
        </authorList>
    </citation>
    <scope>NUCLEOTIDE SEQUENCE</scope>
    <source>
        <strain evidence="8">CP</strain>
    </source>
</reference>